<gene>
    <name evidence="4" type="ORF">C8N24_2262</name>
</gene>
<name>A0A660LDQ6_9ACTN</name>
<dbReference type="Gene3D" id="2.30.290.10">
    <property type="entry name" value="BH3618-like"/>
    <property type="match status" value="1"/>
</dbReference>
<keyword evidence="4" id="KW-0282">Flagellum</keyword>
<dbReference type="Pfam" id="PF02623">
    <property type="entry name" value="FliW"/>
    <property type="match status" value="1"/>
</dbReference>
<dbReference type="InterPro" id="IPR024046">
    <property type="entry name" value="Flagellar_assmbl_FliW_dom_sf"/>
</dbReference>
<keyword evidence="3" id="KW-0810">Translation regulation</keyword>
<dbReference type="GO" id="GO:0006417">
    <property type="term" value="P:regulation of translation"/>
    <property type="evidence" value="ECO:0007669"/>
    <property type="project" value="UniProtKB-KW"/>
</dbReference>
<evidence type="ECO:0000256" key="1">
    <source>
        <dbReference type="ARBA" id="ARBA00022490"/>
    </source>
</evidence>
<dbReference type="OrthoDB" id="3268119at2"/>
<evidence type="ECO:0000313" key="5">
    <source>
        <dbReference type="Proteomes" id="UP000278962"/>
    </source>
</evidence>
<dbReference type="PANTHER" id="PTHR39190">
    <property type="entry name" value="FLAGELLAR ASSEMBLY FACTOR FLIW"/>
    <property type="match status" value="1"/>
</dbReference>
<evidence type="ECO:0000256" key="2">
    <source>
        <dbReference type="ARBA" id="ARBA00022795"/>
    </source>
</evidence>
<organism evidence="4 5">
    <name type="scientific">Solirubrobacter pauli</name>
    <dbReference type="NCBI Taxonomy" id="166793"/>
    <lineage>
        <taxon>Bacteria</taxon>
        <taxon>Bacillati</taxon>
        <taxon>Actinomycetota</taxon>
        <taxon>Thermoleophilia</taxon>
        <taxon>Solirubrobacterales</taxon>
        <taxon>Solirubrobacteraceae</taxon>
        <taxon>Solirubrobacter</taxon>
    </lineage>
</organism>
<evidence type="ECO:0000256" key="3">
    <source>
        <dbReference type="ARBA" id="ARBA00022845"/>
    </source>
</evidence>
<sequence>MSITIDSSRFGTLEIASEDVIEFPTGLIGLGGTSYALVAPSEDGAFCWLHSLEDADLALPVANPWHFFSDYAVDLSDEAAKPITADPADVAVWVTVRAGAELSDFYANLRAPILVAEGKGHQIINEAADAPVRAPLFPAAVAAAA</sequence>
<dbReference type="EMBL" id="RBIL01000001">
    <property type="protein sequence ID" value="RKQ92416.1"/>
    <property type="molecule type" value="Genomic_DNA"/>
</dbReference>
<dbReference type="SUPFAM" id="SSF141457">
    <property type="entry name" value="BH3618-like"/>
    <property type="match status" value="1"/>
</dbReference>
<dbReference type="GO" id="GO:0044780">
    <property type="term" value="P:bacterial-type flagellum assembly"/>
    <property type="evidence" value="ECO:0007669"/>
    <property type="project" value="InterPro"/>
</dbReference>
<accession>A0A660LDQ6</accession>
<proteinExistence type="predicted"/>
<evidence type="ECO:0000313" key="4">
    <source>
        <dbReference type="EMBL" id="RKQ92416.1"/>
    </source>
</evidence>
<keyword evidence="1" id="KW-0963">Cytoplasm</keyword>
<dbReference type="PANTHER" id="PTHR39190:SF1">
    <property type="entry name" value="FLAGELLAR ASSEMBLY FACTOR FLIW"/>
    <property type="match status" value="1"/>
</dbReference>
<dbReference type="InterPro" id="IPR003775">
    <property type="entry name" value="Flagellar_assembly_factor_FliW"/>
</dbReference>
<reference evidence="4 5" key="1">
    <citation type="submission" date="2018-10" db="EMBL/GenBank/DDBJ databases">
        <title>Genomic Encyclopedia of Archaeal and Bacterial Type Strains, Phase II (KMG-II): from individual species to whole genera.</title>
        <authorList>
            <person name="Goeker M."/>
        </authorList>
    </citation>
    <scope>NUCLEOTIDE SEQUENCE [LARGE SCALE GENOMIC DNA]</scope>
    <source>
        <strain evidence="4 5">DSM 14954</strain>
    </source>
</reference>
<keyword evidence="2" id="KW-1005">Bacterial flagellum biogenesis</keyword>
<keyword evidence="4" id="KW-0969">Cilium</keyword>
<dbReference type="AlphaFoldDB" id="A0A660LDQ6"/>
<protein>
    <submittedName>
        <fullName evidence="4">Flagellar assembly factor FliW</fullName>
    </submittedName>
</protein>
<keyword evidence="5" id="KW-1185">Reference proteome</keyword>
<comment type="caution">
    <text evidence="4">The sequence shown here is derived from an EMBL/GenBank/DDBJ whole genome shotgun (WGS) entry which is preliminary data.</text>
</comment>
<keyword evidence="4" id="KW-0966">Cell projection</keyword>
<dbReference type="Proteomes" id="UP000278962">
    <property type="component" value="Unassembled WGS sequence"/>
</dbReference>
<dbReference type="RefSeq" id="WP_121250114.1">
    <property type="nucleotide sequence ID" value="NZ_RBIL01000001.1"/>
</dbReference>